<dbReference type="InterPro" id="IPR012340">
    <property type="entry name" value="NA-bd_OB-fold"/>
</dbReference>
<keyword evidence="4 15" id="KW-0963">Cytoplasm</keyword>
<keyword evidence="21" id="KW-1185">Reference proteome</keyword>
<dbReference type="Pfam" id="PF01588">
    <property type="entry name" value="tRNA_bind"/>
    <property type="match status" value="1"/>
</dbReference>
<dbReference type="SUPFAM" id="SSF56037">
    <property type="entry name" value="PheT/TilS domain"/>
    <property type="match status" value="1"/>
</dbReference>
<evidence type="ECO:0000256" key="6">
    <source>
        <dbReference type="ARBA" id="ARBA00022598"/>
    </source>
</evidence>
<dbReference type="AlphaFoldDB" id="A0A8J3F799"/>
<evidence type="ECO:0000256" key="1">
    <source>
        <dbReference type="ARBA" id="ARBA00004496"/>
    </source>
</evidence>
<dbReference type="InterPro" id="IPR036690">
    <property type="entry name" value="Fdx_antiC-bd_sf"/>
</dbReference>
<keyword evidence="8 15" id="KW-0547">Nucleotide-binding</keyword>
<keyword evidence="10 15" id="KW-0460">Magnesium</keyword>
<dbReference type="InterPro" id="IPR005146">
    <property type="entry name" value="B3/B4_tRNA-bd"/>
</dbReference>
<dbReference type="SMART" id="SM00896">
    <property type="entry name" value="FDX-ACB"/>
    <property type="match status" value="1"/>
</dbReference>
<accession>A0A8J3F799</accession>
<keyword evidence="12 15" id="KW-0648">Protein biosynthesis</keyword>
<dbReference type="PROSITE" id="PS51483">
    <property type="entry name" value="B5"/>
    <property type="match status" value="1"/>
</dbReference>
<dbReference type="InterPro" id="IPR009061">
    <property type="entry name" value="DNA-bd_dom_put_sf"/>
</dbReference>
<feature type="binding site" evidence="15">
    <location>
        <position position="458"/>
    </location>
    <ligand>
        <name>Mg(2+)</name>
        <dbReference type="ChEBI" id="CHEBI:18420"/>
        <note>shared with alpha subunit</note>
    </ligand>
</feature>
<keyword evidence="11 16" id="KW-0694">RNA-binding</keyword>
<dbReference type="SUPFAM" id="SSF54991">
    <property type="entry name" value="Anticodon-binding domain of PheRS"/>
    <property type="match status" value="1"/>
</dbReference>
<reference evidence="20" key="1">
    <citation type="journal article" date="2014" name="Int. J. Syst. Evol. Microbiol.">
        <title>Complete genome sequence of Corynebacterium casei LMG S-19264T (=DSM 44701T), isolated from a smear-ripened cheese.</title>
        <authorList>
            <consortium name="US DOE Joint Genome Institute (JGI-PGF)"/>
            <person name="Walter F."/>
            <person name="Albersmeier A."/>
            <person name="Kalinowski J."/>
            <person name="Ruckert C."/>
        </authorList>
    </citation>
    <scope>NUCLEOTIDE SEQUENCE</scope>
    <source>
        <strain evidence="20">JCM 3090</strain>
    </source>
</reference>
<dbReference type="Gene3D" id="3.30.56.10">
    <property type="match status" value="2"/>
</dbReference>
<evidence type="ECO:0000256" key="7">
    <source>
        <dbReference type="ARBA" id="ARBA00022723"/>
    </source>
</evidence>
<evidence type="ECO:0000259" key="18">
    <source>
        <dbReference type="PROSITE" id="PS51447"/>
    </source>
</evidence>
<dbReference type="CDD" id="cd00769">
    <property type="entry name" value="PheRS_beta_core"/>
    <property type="match status" value="1"/>
</dbReference>
<dbReference type="Gene3D" id="3.30.930.10">
    <property type="entry name" value="Bira Bifunctional Protein, Domain 2"/>
    <property type="match status" value="1"/>
</dbReference>
<dbReference type="Pfam" id="PF17759">
    <property type="entry name" value="tRNA_synthFbeta"/>
    <property type="match status" value="1"/>
</dbReference>
<protein>
    <recommendedName>
        <fullName evidence="15">Phenylalanine--tRNA ligase beta subunit</fullName>
        <ecNumber evidence="15">6.1.1.20</ecNumber>
    </recommendedName>
    <alternativeName>
        <fullName evidence="15">Phenylalanyl-tRNA synthetase beta subunit</fullName>
        <shortName evidence="15">PheRS</shortName>
    </alternativeName>
</protein>
<keyword evidence="6 15" id="KW-0436">Ligase</keyword>
<dbReference type="PROSITE" id="PS50886">
    <property type="entry name" value="TRBD"/>
    <property type="match status" value="1"/>
</dbReference>
<evidence type="ECO:0000256" key="4">
    <source>
        <dbReference type="ARBA" id="ARBA00022490"/>
    </source>
</evidence>
<dbReference type="InterPro" id="IPR041616">
    <property type="entry name" value="PheRS_beta_core"/>
</dbReference>
<evidence type="ECO:0000256" key="10">
    <source>
        <dbReference type="ARBA" id="ARBA00022842"/>
    </source>
</evidence>
<comment type="subunit">
    <text evidence="3 15">Tetramer of two alpha and two beta subunits.</text>
</comment>
<feature type="binding site" evidence="15">
    <location>
        <position position="468"/>
    </location>
    <ligand>
        <name>Mg(2+)</name>
        <dbReference type="ChEBI" id="CHEBI:18420"/>
        <note>shared with alpha subunit</note>
    </ligand>
</feature>
<feature type="domain" description="B5" evidence="19">
    <location>
        <begin position="404"/>
        <end position="480"/>
    </location>
</feature>
<dbReference type="GO" id="GO:0005524">
    <property type="term" value="F:ATP binding"/>
    <property type="evidence" value="ECO:0007669"/>
    <property type="project" value="UniProtKB-UniRule"/>
</dbReference>
<dbReference type="InterPro" id="IPR005121">
    <property type="entry name" value="Fdx_antiC-bd"/>
</dbReference>
<dbReference type="Pfam" id="PF03483">
    <property type="entry name" value="B3_4"/>
    <property type="match status" value="1"/>
</dbReference>
<comment type="similarity">
    <text evidence="2 15">Belongs to the phenylalanyl-tRNA synthetase beta subunit family. Type 1 subfamily.</text>
</comment>
<proteinExistence type="inferred from homology"/>
<keyword evidence="13 15" id="KW-0030">Aminoacyl-tRNA synthetase</keyword>
<evidence type="ECO:0000259" key="19">
    <source>
        <dbReference type="PROSITE" id="PS51483"/>
    </source>
</evidence>
<comment type="catalytic activity">
    <reaction evidence="14 15">
        <text>tRNA(Phe) + L-phenylalanine + ATP = L-phenylalanyl-tRNA(Phe) + AMP + diphosphate + H(+)</text>
        <dbReference type="Rhea" id="RHEA:19413"/>
        <dbReference type="Rhea" id="RHEA-COMP:9668"/>
        <dbReference type="Rhea" id="RHEA-COMP:9699"/>
        <dbReference type="ChEBI" id="CHEBI:15378"/>
        <dbReference type="ChEBI" id="CHEBI:30616"/>
        <dbReference type="ChEBI" id="CHEBI:33019"/>
        <dbReference type="ChEBI" id="CHEBI:58095"/>
        <dbReference type="ChEBI" id="CHEBI:78442"/>
        <dbReference type="ChEBI" id="CHEBI:78531"/>
        <dbReference type="ChEBI" id="CHEBI:456215"/>
        <dbReference type="EC" id="6.1.1.20"/>
    </reaction>
</comment>
<dbReference type="RefSeq" id="WP_189169318.1">
    <property type="nucleotide sequence ID" value="NZ_BMQB01000002.1"/>
</dbReference>
<evidence type="ECO:0000256" key="11">
    <source>
        <dbReference type="ARBA" id="ARBA00022884"/>
    </source>
</evidence>
<comment type="caution">
    <text evidence="20">The sequence shown here is derived from an EMBL/GenBank/DDBJ whole genome shotgun (WGS) entry which is preliminary data.</text>
</comment>
<evidence type="ECO:0000256" key="14">
    <source>
        <dbReference type="ARBA" id="ARBA00049255"/>
    </source>
</evidence>
<dbReference type="Gene3D" id="2.40.50.140">
    <property type="entry name" value="Nucleic acid-binding proteins"/>
    <property type="match status" value="1"/>
</dbReference>
<dbReference type="FunFam" id="2.40.50.140:FF:000045">
    <property type="entry name" value="Phenylalanine--tRNA ligase beta subunit"/>
    <property type="match status" value="1"/>
</dbReference>
<dbReference type="SMART" id="SM00873">
    <property type="entry name" value="B3_4"/>
    <property type="match status" value="1"/>
</dbReference>
<dbReference type="SMART" id="SM00874">
    <property type="entry name" value="B5"/>
    <property type="match status" value="1"/>
</dbReference>
<dbReference type="InterPro" id="IPR005147">
    <property type="entry name" value="tRNA_synthase_B5-dom"/>
</dbReference>
<dbReference type="SUPFAM" id="SSF50249">
    <property type="entry name" value="Nucleic acid-binding proteins"/>
    <property type="match status" value="1"/>
</dbReference>
<dbReference type="NCBIfam" id="TIGR00472">
    <property type="entry name" value="pheT_bact"/>
    <property type="match status" value="1"/>
</dbReference>
<evidence type="ECO:0000256" key="5">
    <source>
        <dbReference type="ARBA" id="ARBA00022555"/>
    </source>
</evidence>
<dbReference type="Pfam" id="PF03147">
    <property type="entry name" value="FDX-ACB"/>
    <property type="match status" value="1"/>
</dbReference>
<dbReference type="InterPro" id="IPR004532">
    <property type="entry name" value="Phe-tRNA-ligase_IIc_bsu_bact"/>
</dbReference>
<dbReference type="GO" id="GO:0006432">
    <property type="term" value="P:phenylalanyl-tRNA aminoacylation"/>
    <property type="evidence" value="ECO:0007669"/>
    <property type="project" value="UniProtKB-UniRule"/>
</dbReference>
<organism evidence="20 21">
    <name type="scientific">Pilimelia anulata</name>
    <dbReference type="NCBI Taxonomy" id="53371"/>
    <lineage>
        <taxon>Bacteria</taxon>
        <taxon>Bacillati</taxon>
        <taxon>Actinomycetota</taxon>
        <taxon>Actinomycetes</taxon>
        <taxon>Micromonosporales</taxon>
        <taxon>Micromonosporaceae</taxon>
        <taxon>Pilimelia</taxon>
    </lineage>
</organism>
<dbReference type="EC" id="6.1.1.20" evidence="15"/>
<dbReference type="FunFam" id="3.50.40.10:FF:000001">
    <property type="entry name" value="Phenylalanine--tRNA ligase beta subunit"/>
    <property type="match status" value="1"/>
</dbReference>
<feature type="domain" description="TRNA-binding" evidence="17">
    <location>
        <begin position="40"/>
        <end position="151"/>
    </location>
</feature>
<dbReference type="HAMAP" id="MF_00283">
    <property type="entry name" value="Phe_tRNA_synth_beta1"/>
    <property type="match status" value="1"/>
</dbReference>
<evidence type="ECO:0000256" key="16">
    <source>
        <dbReference type="PROSITE-ProRule" id="PRU00209"/>
    </source>
</evidence>
<dbReference type="Gene3D" id="3.30.70.380">
    <property type="entry name" value="Ferrodoxin-fold anticodon-binding domain"/>
    <property type="match status" value="1"/>
</dbReference>
<feature type="binding site" evidence="15">
    <location>
        <position position="467"/>
    </location>
    <ligand>
        <name>Mg(2+)</name>
        <dbReference type="ChEBI" id="CHEBI:18420"/>
        <note>shared with alpha subunit</note>
    </ligand>
</feature>
<evidence type="ECO:0000256" key="8">
    <source>
        <dbReference type="ARBA" id="ARBA00022741"/>
    </source>
</evidence>
<evidence type="ECO:0000256" key="3">
    <source>
        <dbReference type="ARBA" id="ARBA00011209"/>
    </source>
</evidence>
<name>A0A8J3F799_9ACTN</name>
<gene>
    <name evidence="15 20" type="primary">pheT</name>
    <name evidence="20" type="ORF">GCM10010123_15510</name>
</gene>
<dbReference type="InterPro" id="IPR033714">
    <property type="entry name" value="tRNA_bind_bactPheRS"/>
</dbReference>
<evidence type="ECO:0000259" key="17">
    <source>
        <dbReference type="PROSITE" id="PS50886"/>
    </source>
</evidence>
<dbReference type="SUPFAM" id="SSF46955">
    <property type="entry name" value="Putative DNA-binding domain"/>
    <property type="match status" value="1"/>
</dbReference>
<evidence type="ECO:0000313" key="20">
    <source>
        <dbReference type="EMBL" id="GGJ86819.1"/>
    </source>
</evidence>
<dbReference type="PROSITE" id="PS51447">
    <property type="entry name" value="FDX_ACB"/>
    <property type="match status" value="1"/>
</dbReference>
<dbReference type="Proteomes" id="UP000649739">
    <property type="component" value="Unassembled WGS sequence"/>
</dbReference>
<sequence length="827" mass="86474">MRLPVSWLREYVDAPTDPGELERALVRVGLEVEEIVDLRTSVAGDLVVGRVASVEELTGFKKPIRYCLVDVGRDAPQEIVCGARNFAEGDLVIVILSGGVLPGGFAIGERRTYGRMSRGMICSGRELGVSDDHDGIIVLPPDAAAPGTDARPLVGLDDVVVEVNVTPDRGYCFSVRGIARELAASLGVPFRDPAALPGVPAATPTPAYPVRIEDPAACDRFAGLAVRGIDPAAPSPAWLARRLVRAGMRPISLAVDVTNYVMLELGQPMHAFDLSALRGELVVRRARPGEKLTTLDGTARELHPEDVVIADDSGVVSLAAVMGGASTEVAAGTTDLLLEAAHWDPIAVARAARRHKLPSEASKRFERGVDPALPLVALHRAAALLVEYAGGTVGADVLDVDTVAPPAAVPLDPALPGRTVGVPYPAARVAALLELVGATVADPAADRWAVTPPTWRPDLRDPADLVEEVARLDGYDRIPSVLPSAPPGRGLTAAQRRRRDASRALAEAGYAETLSFPFLDPAVWDALGLPADDPRRTVVRLANPMSDVEPALRTRLLPGLLAAVRRNLGRGHRDVALYELGLVFLPRDTAGAPPRLPVDGRPAAADLAALEEYVPRQPQHVAAVLAGDAAPAGWWGEGRAGGWADAVEAARITLAAAGVPAARIAVRSGEYAPWHPGRCAEILVDGAVVGHAGELHPAALAALDLPPRTAALELNLDALPLPDPVAAPRLSGFPPALIDVALVVDEGVPAADVHAALAAGAGELAEAIRLFDVYRSDDRLGAGRKSLAYTLTFRAPDRTLTAEEAVAARDAAVAAAAARTGAVLRGA</sequence>
<dbReference type="Gene3D" id="3.50.40.10">
    <property type="entry name" value="Phenylalanyl-trna Synthetase, Chain B, domain 3"/>
    <property type="match status" value="1"/>
</dbReference>
<dbReference type="InterPro" id="IPR045060">
    <property type="entry name" value="Phe-tRNA-ligase_IIc_bsu"/>
</dbReference>
<keyword evidence="5 16" id="KW-0820">tRNA-binding</keyword>
<evidence type="ECO:0000313" key="21">
    <source>
        <dbReference type="Proteomes" id="UP000649739"/>
    </source>
</evidence>
<dbReference type="GO" id="GO:0000287">
    <property type="term" value="F:magnesium ion binding"/>
    <property type="evidence" value="ECO:0007669"/>
    <property type="project" value="UniProtKB-UniRule"/>
</dbReference>
<dbReference type="Pfam" id="PF03484">
    <property type="entry name" value="B5"/>
    <property type="match status" value="1"/>
</dbReference>
<dbReference type="InterPro" id="IPR002547">
    <property type="entry name" value="tRNA-bd_dom"/>
</dbReference>
<dbReference type="PANTHER" id="PTHR10947:SF0">
    <property type="entry name" value="PHENYLALANINE--TRNA LIGASE BETA SUBUNIT"/>
    <property type="match status" value="1"/>
</dbReference>
<evidence type="ECO:0000256" key="13">
    <source>
        <dbReference type="ARBA" id="ARBA00023146"/>
    </source>
</evidence>
<dbReference type="PANTHER" id="PTHR10947">
    <property type="entry name" value="PHENYLALANYL-TRNA SYNTHETASE BETA CHAIN AND LEUCINE-RICH REPEAT-CONTAINING PROTEIN 47"/>
    <property type="match status" value="1"/>
</dbReference>
<dbReference type="SUPFAM" id="SSF55681">
    <property type="entry name" value="Class II aaRS and biotin synthetases"/>
    <property type="match status" value="1"/>
</dbReference>
<feature type="binding site" evidence="15">
    <location>
        <position position="464"/>
    </location>
    <ligand>
        <name>Mg(2+)</name>
        <dbReference type="ChEBI" id="CHEBI:18420"/>
        <note>shared with alpha subunit</note>
    </ligand>
</feature>
<keyword evidence="7 15" id="KW-0479">Metal-binding</keyword>
<dbReference type="GO" id="GO:0009328">
    <property type="term" value="C:phenylalanine-tRNA ligase complex"/>
    <property type="evidence" value="ECO:0007669"/>
    <property type="project" value="TreeGrafter"/>
</dbReference>
<dbReference type="FunFam" id="3.30.930.10:FF:000130">
    <property type="entry name" value="Phenylalanine--tRNA ligase beta subunit"/>
    <property type="match status" value="1"/>
</dbReference>
<dbReference type="InterPro" id="IPR020825">
    <property type="entry name" value="Phe-tRNA_synthase-like_B3/B4"/>
</dbReference>
<feature type="domain" description="FDX-ACB" evidence="18">
    <location>
        <begin position="731"/>
        <end position="825"/>
    </location>
</feature>
<dbReference type="GO" id="GO:0004826">
    <property type="term" value="F:phenylalanine-tRNA ligase activity"/>
    <property type="evidence" value="ECO:0007669"/>
    <property type="project" value="UniProtKB-UniRule"/>
</dbReference>
<evidence type="ECO:0000256" key="12">
    <source>
        <dbReference type="ARBA" id="ARBA00022917"/>
    </source>
</evidence>
<dbReference type="GO" id="GO:0000049">
    <property type="term" value="F:tRNA binding"/>
    <property type="evidence" value="ECO:0007669"/>
    <property type="project" value="UniProtKB-UniRule"/>
</dbReference>
<comment type="subcellular location">
    <subcellularLocation>
        <location evidence="1 15">Cytoplasm</location>
    </subcellularLocation>
</comment>
<dbReference type="InterPro" id="IPR045864">
    <property type="entry name" value="aa-tRNA-synth_II/BPL/LPL"/>
</dbReference>
<comment type="cofactor">
    <cofactor evidence="15">
        <name>Mg(2+)</name>
        <dbReference type="ChEBI" id="CHEBI:18420"/>
    </cofactor>
    <text evidence="15">Binds 2 magnesium ions per tetramer.</text>
</comment>
<evidence type="ECO:0000256" key="15">
    <source>
        <dbReference type="HAMAP-Rule" id="MF_00283"/>
    </source>
</evidence>
<evidence type="ECO:0000256" key="9">
    <source>
        <dbReference type="ARBA" id="ARBA00022840"/>
    </source>
</evidence>
<dbReference type="EMBL" id="BMQB01000002">
    <property type="protein sequence ID" value="GGJ86819.1"/>
    <property type="molecule type" value="Genomic_DNA"/>
</dbReference>
<dbReference type="CDD" id="cd02796">
    <property type="entry name" value="tRNA_bind_bactPheRS"/>
    <property type="match status" value="1"/>
</dbReference>
<evidence type="ECO:0000256" key="2">
    <source>
        <dbReference type="ARBA" id="ARBA00008653"/>
    </source>
</evidence>
<reference evidence="20" key="2">
    <citation type="submission" date="2020-09" db="EMBL/GenBank/DDBJ databases">
        <authorList>
            <person name="Sun Q."/>
            <person name="Ohkuma M."/>
        </authorList>
    </citation>
    <scope>NUCLEOTIDE SEQUENCE</scope>
    <source>
        <strain evidence="20">JCM 3090</strain>
    </source>
</reference>
<keyword evidence="9 15" id="KW-0067">ATP-binding</keyword>